<dbReference type="Proteomes" id="UP000807115">
    <property type="component" value="Chromosome 9"/>
</dbReference>
<gene>
    <name evidence="3" type="ORF">BDA96_09G239800</name>
</gene>
<name>A0A921QBX1_SORBI</name>
<evidence type="ECO:0000256" key="2">
    <source>
        <dbReference type="SAM" id="Phobius"/>
    </source>
</evidence>
<dbReference type="OrthoDB" id="1923043at2759"/>
<dbReference type="EMBL" id="CM027688">
    <property type="protein sequence ID" value="KAG0519155.1"/>
    <property type="molecule type" value="Genomic_DNA"/>
</dbReference>
<comment type="caution">
    <text evidence="3">The sequence shown here is derived from an EMBL/GenBank/DDBJ whole genome shotgun (WGS) entry which is preliminary data.</text>
</comment>
<feature type="compositionally biased region" description="Pro residues" evidence="1">
    <location>
        <begin position="26"/>
        <end position="35"/>
    </location>
</feature>
<keyword evidence="2" id="KW-0812">Transmembrane</keyword>
<reference evidence="3" key="2">
    <citation type="submission" date="2020-10" db="EMBL/GenBank/DDBJ databases">
        <authorList>
            <person name="Cooper E.A."/>
            <person name="Brenton Z.W."/>
            <person name="Flinn B.S."/>
            <person name="Jenkins J."/>
            <person name="Shu S."/>
            <person name="Flowers D."/>
            <person name="Luo F."/>
            <person name="Wang Y."/>
            <person name="Xia P."/>
            <person name="Barry K."/>
            <person name="Daum C."/>
            <person name="Lipzen A."/>
            <person name="Yoshinaga Y."/>
            <person name="Schmutz J."/>
            <person name="Saski C."/>
            <person name="Vermerris W."/>
            <person name="Kresovich S."/>
        </authorList>
    </citation>
    <scope>NUCLEOTIDE SEQUENCE</scope>
</reference>
<dbReference type="PANTHER" id="PTHR35490:SF4">
    <property type="match status" value="1"/>
</dbReference>
<proteinExistence type="predicted"/>
<dbReference type="EMBL" id="CM027688">
    <property type="protein sequence ID" value="KAG0519154.1"/>
    <property type="molecule type" value="Genomic_DNA"/>
</dbReference>
<protein>
    <submittedName>
        <fullName evidence="3">Uncharacterized protein</fullName>
    </submittedName>
</protein>
<keyword evidence="2" id="KW-1133">Transmembrane helix</keyword>
<dbReference type="PANTHER" id="PTHR35490">
    <property type="entry name" value="BACTERIOPHAGE N4 ADSORPTION B PROTEIN"/>
    <property type="match status" value="1"/>
</dbReference>
<dbReference type="OMA" id="EQIQTHW"/>
<dbReference type="Gramene" id="OQU78405">
    <property type="protein sequence ID" value="OQU78405"/>
    <property type="gene ID" value="SORBI_3009G227100"/>
</dbReference>
<evidence type="ECO:0000313" key="3">
    <source>
        <dbReference type="EMBL" id="KAG0519154.1"/>
    </source>
</evidence>
<dbReference type="AlphaFoldDB" id="A0A921QBX1"/>
<keyword evidence="2" id="KW-0472">Membrane</keyword>
<organism evidence="3 4">
    <name type="scientific">Sorghum bicolor</name>
    <name type="common">Sorghum</name>
    <name type="synonym">Sorghum vulgare</name>
    <dbReference type="NCBI Taxonomy" id="4558"/>
    <lineage>
        <taxon>Eukaryota</taxon>
        <taxon>Viridiplantae</taxon>
        <taxon>Streptophyta</taxon>
        <taxon>Embryophyta</taxon>
        <taxon>Tracheophyta</taxon>
        <taxon>Spermatophyta</taxon>
        <taxon>Magnoliopsida</taxon>
        <taxon>Liliopsida</taxon>
        <taxon>Poales</taxon>
        <taxon>Poaceae</taxon>
        <taxon>PACMAD clade</taxon>
        <taxon>Panicoideae</taxon>
        <taxon>Andropogonodae</taxon>
        <taxon>Andropogoneae</taxon>
        <taxon>Sorghinae</taxon>
        <taxon>Sorghum</taxon>
    </lineage>
</organism>
<sequence length="426" mass="46709">MPSMTHYVLDRFLETGSPAQVQKAVPKPPPPPPDKTTPVPVCPVRAQTSPASLYATPEITALPDSPSSFPGTWSPYLINHKRRGASLARTFSQGDAGREGSQPKLPVMLPALPKGGEPTEVQETQFVFQQEGNGQAEGDSGVEEALDDNSGMLQKGKGSVVAESEHEQPEFEFQRRSLEALVKPVNVGRPLNGGAHRDSEGDIFEWWKPSSPLGTSVGTPGAEFYDAFEEMSSDGGTRSSRGMDDDLREMRLSLLMEIERRTQAEEALEIWQQEWKNLSHHLSLIDFSLPSPSIAEDSDGSSLDPGAELCQQIMISTLVASATARGFARAEVESDMETMIAAKNFEIARLSDRVQYYEAANREMSQRNQEAIEMSRQQRKERKKRQKWFWGSVGLAVTLGATAIAWTYLPSSQPQASADPNSAASN</sequence>
<evidence type="ECO:0000313" key="4">
    <source>
        <dbReference type="Proteomes" id="UP000807115"/>
    </source>
</evidence>
<feature type="transmembrane region" description="Helical" evidence="2">
    <location>
        <begin position="388"/>
        <end position="409"/>
    </location>
</feature>
<dbReference type="Gramene" id="EES19923">
    <property type="protein sequence ID" value="EES19923"/>
    <property type="gene ID" value="SORBI_3009G227100"/>
</dbReference>
<dbReference type="KEGG" id="sbi:8063574"/>
<reference evidence="3" key="1">
    <citation type="journal article" date="2019" name="BMC Genomics">
        <title>A new reference genome for Sorghum bicolor reveals high levels of sequence similarity between sweet and grain genotypes: implications for the genetics of sugar metabolism.</title>
        <authorList>
            <person name="Cooper E.A."/>
            <person name="Brenton Z.W."/>
            <person name="Flinn B.S."/>
            <person name="Jenkins J."/>
            <person name="Shu S."/>
            <person name="Flowers D."/>
            <person name="Luo F."/>
            <person name="Wang Y."/>
            <person name="Xia P."/>
            <person name="Barry K."/>
            <person name="Daum C."/>
            <person name="Lipzen A."/>
            <person name="Yoshinaga Y."/>
            <person name="Schmutz J."/>
            <person name="Saski C."/>
            <person name="Vermerris W."/>
            <person name="Kresovich S."/>
        </authorList>
    </citation>
    <scope>NUCLEOTIDE SEQUENCE</scope>
</reference>
<evidence type="ECO:0000256" key="1">
    <source>
        <dbReference type="SAM" id="MobiDB-lite"/>
    </source>
</evidence>
<accession>A0A921QBX1</accession>
<feature type="region of interest" description="Disordered" evidence="1">
    <location>
        <begin position="15"/>
        <end position="43"/>
    </location>
</feature>